<evidence type="ECO:0000256" key="1">
    <source>
        <dbReference type="SAM" id="MobiDB-lite"/>
    </source>
</evidence>
<sequence>MASTSPKVPVCLALKEKINSAMKRTSRTRRCSGQKLKDDEADQRANHQVHRRSRLTAPSDPSRDTLFLAFEDFKSSNSKKLELQIRFHLSVFGLFERVPVVIGSSWVQLKRVNPRPFPIHSVERVNGLRRRLCLKQQL</sequence>
<feature type="compositionally biased region" description="Basic and acidic residues" evidence="1">
    <location>
        <begin position="35"/>
        <end position="45"/>
    </location>
</feature>
<keyword evidence="3" id="KW-1185">Reference proteome</keyword>
<evidence type="ECO:0000313" key="3">
    <source>
        <dbReference type="Proteomes" id="UP000824120"/>
    </source>
</evidence>
<dbReference type="Proteomes" id="UP000824120">
    <property type="component" value="Chromosome 4"/>
</dbReference>
<feature type="region of interest" description="Disordered" evidence="1">
    <location>
        <begin position="23"/>
        <end position="58"/>
    </location>
</feature>
<evidence type="ECO:0000313" key="2">
    <source>
        <dbReference type="EMBL" id="KAG5610735.1"/>
    </source>
</evidence>
<proteinExistence type="predicted"/>
<feature type="non-terminal residue" evidence="2">
    <location>
        <position position="1"/>
    </location>
</feature>
<organism evidence="2 3">
    <name type="scientific">Solanum commersonii</name>
    <name type="common">Commerson's wild potato</name>
    <name type="synonym">Commerson's nightshade</name>
    <dbReference type="NCBI Taxonomy" id="4109"/>
    <lineage>
        <taxon>Eukaryota</taxon>
        <taxon>Viridiplantae</taxon>
        <taxon>Streptophyta</taxon>
        <taxon>Embryophyta</taxon>
        <taxon>Tracheophyta</taxon>
        <taxon>Spermatophyta</taxon>
        <taxon>Magnoliopsida</taxon>
        <taxon>eudicotyledons</taxon>
        <taxon>Gunneridae</taxon>
        <taxon>Pentapetalae</taxon>
        <taxon>asterids</taxon>
        <taxon>lamiids</taxon>
        <taxon>Solanales</taxon>
        <taxon>Solanaceae</taxon>
        <taxon>Solanoideae</taxon>
        <taxon>Solaneae</taxon>
        <taxon>Solanum</taxon>
    </lineage>
</organism>
<name>A0A9J5ZFK1_SOLCO</name>
<gene>
    <name evidence="2" type="ORF">H5410_022016</name>
</gene>
<accession>A0A9J5ZFK1</accession>
<protein>
    <submittedName>
        <fullName evidence="2">Uncharacterized protein</fullName>
    </submittedName>
</protein>
<comment type="caution">
    <text evidence="2">The sequence shown here is derived from an EMBL/GenBank/DDBJ whole genome shotgun (WGS) entry which is preliminary data.</text>
</comment>
<reference evidence="2 3" key="1">
    <citation type="submission" date="2020-09" db="EMBL/GenBank/DDBJ databases">
        <title>De no assembly of potato wild relative species, Solanum commersonii.</title>
        <authorList>
            <person name="Cho K."/>
        </authorList>
    </citation>
    <scope>NUCLEOTIDE SEQUENCE [LARGE SCALE GENOMIC DNA]</scope>
    <source>
        <strain evidence="2">LZ3.2</strain>
        <tissue evidence="2">Leaf</tissue>
    </source>
</reference>
<dbReference type="AlphaFoldDB" id="A0A9J5ZFK1"/>
<dbReference type="EMBL" id="JACXVP010000004">
    <property type="protein sequence ID" value="KAG5610735.1"/>
    <property type="molecule type" value="Genomic_DNA"/>
</dbReference>